<dbReference type="Proteomes" id="UP000199159">
    <property type="component" value="Unassembled WGS sequence"/>
</dbReference>
<dbReference type="EMBL" id="FNJU01000009">
    <property type="protein sequence ID" value="SDP86334.1"/>
    <property type="molecule type" value="Genomic_DNA"/>
</dbReference>
<dbReference type="PROSITE" id="PS00101">
    <property type="entry name" value="HEXAPEP_TRANSFERASES"/>
    <property type="match status" value="1"/>
</dbReference>
<dbReference type="InterPro" id="IPR011004">
    <property type="entry name" value="Trimer_LpxA-like_sf"/>
</dbReference>
<evidence type="ECO:0000313" key="4">
    <source>
        <dbReference type="Proteomes" id="UP000199159"/>
    </source>
</evidence>
<keyword evidence="2" id="KW-0677">Repeat</keyword>
<dbReference type="SUPFAM" id="SSF51161">
    <property type="entry name" value="Trimeric LpxA-like enzymes"/>
    <property type="match status" value="1"/>
</dbReference>
<dbReference type="Gene3D" id="2.160.10.10">
    <property type="entry name" value="Hexapeptide repeat proteins"/>
    <property type="match status" value="1"/>
</dbReference>
<dbReference type="AlphaFoldDB" id="A0A1H0W6G3"/>
<dbReference type="PANTHER" id="PTHR43300:SF11">
    <property type="entry name" value="ACETYLTRANSFERASE RV3034C-RELATED"/>
    <property type="match status" value="1"/>
</dbReference>
<dbReference type="InterPro" id="IPR001451">
    <property type="entry name" value="Hexapep"/>
</dbReference>
<evidence type="ECO:0000256" key="2">
    <source>
        <dbReference type="ARBA" id="ARBA00022737"/>
    </source>
</evidence>
<dbReference type="RefSeq" id="WP_090856817.1">
    <property type="nucleotide sequence ID" value="NZ_FNJU01000009.1"/>
</dbReference>
<evidence type="ECO:0000313" key="3">
    <source>
        <dbReference type="EMBL" id="SDP86334.1"/>
    </source>
</evidence>
<gene>
    <name evidence="3" type="ORF">SAMN05216565_109126</name>
</gene>
<dbReference type="STRING" id="930152.SAMN05216565_109126"/>
<keyword evidence="1 3" id="KW-0808">Transferase</keyword>
<dbReference type="OrthoDB" id="9801697at2"/>
<dbReference type="GO" id="GO:0016740">
    <property type="term" value="F:transferase activity"/>
    <property type="evidence" value="ECO:0007669"/>
    <property type="project" value="UniProtKB-KW"/>
</dbReference>
<evidence type="ECO:0000256" key="1">
    <source>
        <dbReference type="ARBA" id="ARBA00022679"/>
    </source>
</evidence>
<keyword evidence="4" id="KW-1185">Reference proteome</keyword>
<dbReference type="PANTHER" id="PTHR43300">
    <property type="entry name" value="ACETYLTRANSFERASE"/>
    <property type="match status" value="1"/>
</dbReference>
<organism evidence="3 4">
    <name type="scientific">Litchfieldia salsa</name>
    <dbReference type="NCBI Taxonomy" id="930152"/>
    <lineage>
        <taxon>Bacteria</taxon>
        <taxon>Bacillati</taxon>
        <taxon>Bacillota</taxon>
        <taxon>Bacilli</taxon>
        <taxon>Bacillales</taxon>
        <taxon>Bacillaceae</taxon>
        <taxon>Litchfieldia</taxon>
    </lineage>
</organism>
<reference evidence="4" key="1">
    <citation type="submission" date="2016-10" db="EMBL/GenBank/DDBJ databases">
        <authorList>
            <person name="Varghese N."/>
            <person name="Submissions S."/>
        </authorList>
    </citation>
    <scope>NUCLEOTIDE SEQUENCE [LARGE SCALE GENOMIC DNA]</scope>
    <source>
        <strain evidence="4">IBRC-M10078</strain>
    </source>
</reference>
<dbReference type="InterPro" id="IPR050179">
    <property type="entry name" value="Trans_hexapeptide_repeat"/>
</dbReference>
<accession>A0A1H0W6G3</accession>
<proteinExistence type="predicted"/>
<dbReference type="InterPro" id="IPR018357">
    <property type="entry name" value="Hexapep_transf_CS"/>
</dbReference>
<dbReference type="Pfam" id="PF00132">
    <property type="entry name" value="Hexapep"/>
    <property type="match status" value="1"/>
</dbReference>
<sequence length="209" mass="23411">MIRLAIKKITNSVKLLLFKRSWRKKNIHNNTTVKNLFPIDKVLVGKKTYGPIFVKTYGNPNEKLTIGSYCSIAGDVKFLLGGEHSYTGLSTFPFKKYVCGLNEDTLTKGQIILQDDVWIGERSLILSGVTIGQGAIVAAGSVVAKDIPPYAIYAGGKVIKYRFPEDVIKRLLKFNYSSLSDELIIENIDTLYKELNIDMLNNSFIKDLL</sequence>
<protein>
    <submittedName>
        <fullName evidence="3">Acetyltransferase (Isoleucine patch superfamily)</fullName>
    </submittedName>
</protein>
<name>A0A1H0W6G3_9BACI</name>
<dbReference type="CDD" id="cd03349">
    <property type="entry name" value="LbH_XAT"/>
    <property type="match status" value="1"/>
</dbReference>